<dbReference type="Proteomes" id="UP001215280">
    <property type="component" value="Unassembled WGS sequence"/>
</dbReference>
<gene>
    <name evidence="1" type="ORF">DFH07DRAFT_927701</name>
</gene>
<keyword evidence="2" id="KW-1185">Reference proteome</keyword>
<comment type="caution">
    <text evidence="1">The sequence shown here is derived from an EMBL/GenBank/DDBJ whole genome shotgun (WGS) entry which is preliminary data.</text>
</comment>
<organism evidence="1 2">
    <name type="scientific">Mycena maculata</name>
    <dbReference type="NCBI Taxonomy" id="230809"/>
    <lineage>
        <taxon>Eukaryota</taxon>
        <taxon>Fungi</taxon>
        <taxon>Dikarya</taxon>
        <taxon>Basidiomycota</taxon>
        <taxon>Agaricomycotina</taxon>
        <taxon>Agaricomycetes</taxon>
        <taxon>Agaricomycetidae</taxon>
        <taxon>Agaricales</taxon>
        <taxon>Marasmiineae</taxon>
        <taxon>Mycenaceae</taxon>
        <taxon>Mycena</taxon>
    </lineage>
</organism>
<evidence type="ECO:0000313" key="2">
    <source>
        <dbReference type="Proteomes" id="UP001215280"/>
    </source>
</evidence>
<dbReference type="AlphaFoldDB" id="A0AAD7MYT9"/>
<accession>A0AAD7MYT9</accession>
<reference evidence="1" key="1">
    <citation type="submission" date="2023-03" db="EMBL/GenBank/DDBJ databases">
        <title>Massive genome expansion in bonnet fungi (Mycena s.s.) driven by repeated elements and novel gene families across ecological guilds.</title>
        <authorList>
            <consortium name="Lawrence Berkeley National Laboratory"/>
            <person name="Harder C.B."/>
            <person name="Miyauchi S."/>
            <person name="Viragh M."/>
            <person name="Kuo A."/>
            <person name="Thoen E."/>
            <person name="Andreopoulos B."/>
            <person name="Lu D."/>
            <person name="Skrede I."/>
            <person name="Drula E."/>
            <person name="Henrissat B."/>
            <person name="Morin E."/>
            <person name="Kohler A."/>
            <person name="Barry K."/>
            <person name="LaButti K."/>
            <person name="Morin E."/>
            <person name="Salamov A."/>
            <person name="Lipzen A."/>
            <person name="Mereny Z."/>
            <person name="Hegedus B."/>
            <person name="Baldrian P."/>
            <person name="Stursova M."/>
            <person name="Weitz H."/>
            <person name="Taylor A."/>
            <person name="Grigoriev I.V."/>
            <person name="Nagy L.G."/>
            <person name="Martin F."/>
            <person name="Kauserud H."/>
        </authorList>
    </citation>
    <scope>NUCLEOTIDE SEQUENCE</scope>
    <source>
        <strain evidence="1">CBHHK188m</strain>
    </source>
</reference>
<name>A0AAD7MYT9_9AGAR</name>
<sequence length="510" mass="55875">MHRCLLIPEIVCMICEQIYIHDTARTLTLLARTAKTFLYALDLLWKEQHGLAALLKCMPPDLWETEERVDSVREGETDAHPPTKTLFVGLRRPILPSDLDRFLFYSRRVRVFIVHDEINVAVDDLRACLADQILFPSLTTLVWGHADSFCDLPLYLGPHLKHIGFALNNSAPHLCLLLTLTLQYPMLKSVDICLPPSASTAYVVSDAVCGLRAVTRLTVNTLTTPALLHLAALPDLNVLNLMCVGDVRVPEPLPDERFVRLEHLSAGAADIEHCTALLRFLSAAPLKTTFFALSDSDGSPPSAWASFTSALRDHCVPCKLQSIFIYHGSLPDAPFPRAHTPAAPSGAALTPLLAFHNLTSLVIEPPHGLELDEGLLRDMAAAWPLMEKLVLGVSGSEVEPFPRSTTVSLRALLPFALHCPNLQTLGVVFDATLPFVGMEPELAKLNGGHRALRRLLLGHSAIADPHIGEVAKFLDGLFPCLEAMVCARGETLVEAWRRVGQAMSAPVDSE</sequence>
<dbReference type="EMBL" id="JARJLG010000147">
    <property type="protein sequence ID" value="KAJ7736745.1"/>
    <property type="molecule type" value="Genomic_DNA"/>
</dbReference>
<proteinExistence type="predicted"/>
<protein>
    <recommendedName>
        <fullName evidence="3">F-box domain-containing protein</fullName>
    </recommendedName>
</protein>
<evidence type="ECO:0008006" key="3">
    <source>
        <dbReference type="Google" id="ProtNLM"/>
    </source>
</evidence>
<evidence type="ECO:0000313" key="1">
    <source>
        <dbReference type="EMBL" id="KAJ7736745.1"/>
    </source>
</evidence>